<sequence length="326" mass="35906">MSYLTKSMKYFISAGTGIFLCILVLMSGCSKTSSKEKDNPVQGTITIAADESFKPLVHALTQAYEGIYPRAHFKVVYKPEQQAILELLKDSVRMVFATRQLSENEISMVKQQEGIQKAHHIALDGLALVVNGNNKDSLITMDEVKSIVEGKITDWSQLKGSSQKGPITLVFDNANSSNLNFVMSKFGLKSIQKLRITSAGSNANVINEIKKNPLSLGFIGVNWISDGHDALARELSKGIRVLGVSKNSNPASVKEYYQPFQNGLELKNYPLSRDVYIIIREGYAGLGGGMLNYITRDVGGLIIQKMGLIPTVVYPRELEIRTGQNL</sequence>
<reference evidence="3 4" key="1">
    <citation type="submission" date="2019-05" db="EMBL/GenBank/DDBJ databases">
        <title>Dyadobacter AR-3-8 sp. nov., isolated from arctic soil.</title>
        <authorList>
            <person name="Chaudhary D.K."/>
        </authorList>
    </citation>
    <scope>NUCLEOTIDE SEQUENCE [LARGE SCALE GENOMIC DNA]</scope>
    <source>
        <strain evidence="3 4">AR-3-8</strain>
    </source>
</reference>
<keyword evidence="4" id="KW-1185">Reference proteome</keyword>
<evidence type="ECO:0000256" key="1">
    <source>
        <dbReference type="ARBA" id="ARBA00022729"/>
    </source>
</evidence>
<comment type="caution">
    <text evidence="3">The sequence shown here is derived from an EMBL/GenBank/DDBJ whole genome shotgun (WGS) entry which is preliminary data.</text>
</comment>
<dbReference type="InterPro" id="IPR050811">
    <property type="entry name" value="Phosphate_ABC_transporter"/>
</dbReference>
<evidence type="ECO:0000313" key="3">
    <source>
        <dbReference type="EMBL" id="TKT93901.1"/>
    </source>
</evidence>
<dbReference type="Gene3D" id="3.40.190.10">
    <property type="entry name" value="Periplasmic binding protein-like II"/>
    <property type="match status" value="2"/>
</dbReference>
<proteinExistence type="predicted"/>
<organism evidence="3 4">
    <name type="scientific">Dyadobacter frigoris</name>
    <dbReference type="NCBI Taxonomy" id="2576211"/>
    <lineage>
        <taxon>Bacteria</taxon>
        <taxon>Pseudomonadati</taxon>
        <taxon>Bacteroidota</taxon>
        <taxon>Cytophagia</taxon>
        <taxon>Cytophagales</taxon>
        <taxon>Spirosomataceae</taxon>
        <taxon>Dyadobacter</taxon>
    </lineage>
</organism>
<evidence type="ECO:0000313" key="4">
    <source>
        <dbReference type="Proteomes" id="UP000304900"/>
    </source>
</evidence>
<dbReference type="Pfam" id="PF12849">
    <property type="entry name" value="PBP_like_2"/>
    <property type="match status" value="1"/>
</dbReference>
<dbReference type="OrthoDB" id="1450880at2"/>
<evidence type="ECO:0000259" key="2">
    <source>
        <dbReference type="Pfam" id="PF12849"/>
    </source>
</evidence>
<dbReference type="AlphaFoldDB" id="A0A4U6DBQ1"/>
<dbReference type="SUPFAM" id="SSF53850">
    <property type="entry name" value="Periplasmic binding protein-like II"/>
    <property type="match status" value="1"/>
</dbReference>
<accession>A0A4U6DBQ1</accession>
<dbReference type="InterPro" id="IPR024370">
    <property type="entry name" value="PBP_domain"/>
</dbReference>
<dbReference type="PANTHER" id="PTHR30570:SF1">
    <property type="entry name" value="PHOSPHATE-BINDING PROTEIN PSTS"/>
    <property type="match status" value="1"/>
</dbReference>
<keyword evidence="1" id="KW-0732">Signal</keyword>
<name>A0A4U6DBQ1_9BACT</name>
<dbReference type="Proteomes" id="UP000304900">
    <property type="component" value="Unassembled WGS sequence"/>
</dbReference>
<gene>
    <name evidence="3" type="ORF">FDK13_01435</name>
</gene>
<protein>
    <submittedName>
        <fullName evidence="3">Phosphate ABC transporter substrate-binding protein</fullName>
    </submittedName>
</protein>
<feature type="domain" description="PBP" evidence="2">
    <location>
        <begin position="36"/>
        <end position="297"/>
    </location>
</feature>
<dbReference type="PROSITE" id="PS51257">
    <property type="entry name" value="PROKAR_LIPOPROTEIN"/>
    <property type="match status" value="1"/>
</dbReference>
<dbReference type="EMBL" id="SZVO01000001">
    <property type="protein sequence ID" value="TKT93901.1"/>
    <property type="molecule type" value="Genomic_DNA"/>
</dbReference>
<dbReference type="PANTHER" id="PTHR30570">
    <property type="entry name" value="PERIPLASMIC PHOSPHATE BINDING COMPONENT OF PHOSPHATE ABC TRANSPORTER"/>
    <property type="match status" value="1"/>
</dbReference>